<gene>
    <name evidence="1" type="ORF">GACE_0032</name>
</gene>
<evidence type="ECO:0000313" key="1">
    <source>
        <dbReference type="EMBL" id="AIY89095.1"/>
    </source>
</evidence>
<dbReference type="HOGENOM" id="CLU_2662166_0_0_2"/>
<dbReference type="eggNOG" id="arCOG04457">
    <property type="taxonomic scope" value="Archaea"/>
</dbReference>
<dbReference type="EMBL" id="CP009552">
    <property type="protein sequence ID" value="AIY89095.1"/>
    <property type="molecule type" value="Genomic_DNA"/>
</dbReference>
<protein>
    <submittedName>
        <fullName evidence="1">Uncharacterized protein</fullName>
    </submittedName>
</protein>
<reference evidence="1 2" key="1">
    <citation type="journal article" date="2015" name="Appl. Environ. Microbiol.">
        <title>The Geoglobus acetivorans genome: Fe(III) reduction, acetate utilization, autotrophic growth, and degradation of aromatic compounds in a hyperthermophilic archaeon.</title>
        <authorList>
            <person name="Mardanov A.V."/>
            <person name="Slododkina G.B."/>
            <person name="Slobodkin A.I."/>
            <person name="Beletsky A.V."/>
            <person name="Gavrilov S.N."/>
            <person name="Kublanov I.V."/>
            <person name="Bonch-Osmolovskaya E.A."/>
            <person name="Skryabin K.G."/>
            <person name="Ravin N.V."/>
        </authorList>
    </citation>
    <scope>NUCLEOTIDE SEQUENCE [LARGE SCALE GENOMIC DNA]</scope>
    <source>
        <strain evidence="1 2">SBH6</strain>
    </source>
</reference>
<dbReference type="STRING" id="565033.GACE_0032"/>
<accession>A0A0A7GAL8</accession>
<evidence type="ECO:0000313" key="2">
    <source>
        <dbReference type="Proteomes" id="UP000030624"/>
    </source>
</evidence>
<sequence length="63" mass="7656">MLKGKTNLYGHARYFWMKPWAGFFSMSVNAHPWLCIRCGVILPYVEERELEKIRMEYERQRMG</sequence>
<proteinExistence type="predicted"/>
<dbReference type="KEGG" id="gac:GACE_0032"/>
<organism evidence="1 2">
    <name type="scientific">Geoglobus acetivorans</name>
    <dbReference type="NCBI Taxonomy" id="565033"/>
    <lineage>
        <taxon>Archaea</taxon>
        <taxon>Methanobacteriati</taxon>
        <taxon>Methanobacteriota</taxon>
        <taxon>Archaeoglobi</taxon>
        <taxon>Archaeoglobales</taxon>
        <taxon>Archaeoglobaceae</taxon>
        <taxon>Geoglobus</taxon>
    </lineage>
</organism>
<dbReference type="AlphaFoldDB" id="A0A0A7GAL8"/>
<dbReference type="Proteomes" id="UP000030624">
    <property type="component" value="Chromosome"/>
</dbReference>
<name>A0A0A7GAL8_GEOAI</name>